<gene>
    <name evidence="8" type="ORF">PDENDC454_04766</name>
</gene>
<dbReference type="GO" id="GO:0005524">
    <property type="term" value="F:ATP binding"/>
    <property type="evidence" value="ECO:0007669"/>
    <property type="project" value="UniProtKB-UniRule"/>
</dbReference>
<keyword evidence="2" id="KW-0808">Transferase</keyword>
<dbReference type="InterPro" id="IPR017441">
    <property type="entry name" value="Protein_kinase_ATP_BS"/>
</dbReference>
<accession>H3SBR7</accession>
<keyword evidence="8" id="KW-0723">Serine/threonine-protein kinase</keyword>
<keyword evidence="4 8" id="KW-0418">Kinase</keyword>
<dbReference type="Pfam" id="PF00069">
    <property type="entry name" value="Pkinase"/>
    <property type="match status" value="1"/>
</dbReference>
<dbReference type="PROSITE" id="PS00107">
    <property type="entry name" value="PROTEIN_KINASE_ATP"/>
    <property type="match status" value="1"/>
</dbReference>
<dbReference type="SUPFAM" id="SSF56112">
    <property type="entry name" value="Protein kinase-like (PK-like)"/>
    <property type="match status" value="1"/>
</dbReference>
<dbReference type="EMBL" id="AHKH01000008">
    <property type="protein sequence ID" value="EHQ63431.1"/>
    <property type="molecule type" value="Genomic_DNA"/>
</dbReference>
<dbReference type="Gene3D" id="1.10.510.10">
    <property type="entry name" value="Transferase(Phosphotransferase) domain 1"/>
    <property type="match status" value="1"/>
</dbReference>
<evidence type="ECO:0000256" key="5">
    <source>
        <dbReference type="ARBA" id="ARBA00022840"/>
    </source>
</evidence>
<feature type="domain" description="Protein kinase" evidence="7">
    <location>
        <begin position="18"/>
        <end position="264"/>
    </location>
</feature>
<dbReference type="SMART" id="SM00220">
    <property type="entry name" value="S_TKc"/>
    <property type="match status" value="1"/>
</dbReference>
<evidence type="ECO:0000256" key="1">
    <source>
        <dbReference type="ARBA" id="ARBA00012513"/>
    </source>
</evidence>
<evidence type="ECO:0000256" key="6">
    <source>
        <dbReference type="PROSITE-ProRule" id="PRU10141"/>
    </source>
</evidence>
<evidence type="ECO:0000256" key="3">
    <source>
        <dbReference type="ARBA" id="ARBA00022741"/>
    </source>
</evidence>
<evidence type="ECO:0000259" key="7">
    <source>
        <dbReference type="PROSITE" id="PS50011"/>
    </source>
</evidence>
<keyword evidence="5 6" id="KW-0067">ATP-binding</keyword>
<proteinExistence type="predicted"/>
<keyword evidence="3 6" id="KW-0547">Nucleotide-binding</keyword>
<dbReference type="InterPro" id="IPR011009">
    <property type="entry name" value="Kinase-like_dom_sf"/>
</dbReference>
<dbReference type="AlphaFoldDB" id="H3SBR7"/>
<evidence type="ECO:0000313" key="9">
    <source>
        <dbReference type="Proteomes" id="UP000003900"/>
    </source>
</evidence>
<keyword evidence="9" id="KW-1185">Reference proteome</keyword>
<dbReference type="GO" id="GO:0004674">
    <property type="term" value="F:protein serine/threonine kinase activity"/>
    <property type="evidence" value="ECO:0007669"/>
    <property type="project" value="UniProtKB-KW"/>
</dbReference>
<dbReference type="STRING" id="1131935.PDENDC454_04766"/>
<organism evidence="8 9">
    <name type="scientific">Paenibacillus dendritiformis C454</name>
    <dbReference type="NCBI Taxonomy" id="1131935"/>
    <lineage>
        <taxon>Bacteria</taxon>
        <taxon>Bacillati</taxon>
        <taxon>Bacillota</taxon>
        <taxon>Bacilli</taxon>
        <taxon>Bacillales</taxon>
        <taxon>Paenibacillaceae</taxon>
        <taxon>Paenibacillus</taxon>
    </lineage>
</organism>
<dbReference type="PANTHER" id="PTHR43289">
    <property type="entry name" value="MITOGEN-ACTIVATED PROTEIN KINASE KINASE KINASE 20-RELATED"/>
    <property type="match status" value="1"/>
</dbReference>
<dbReference type="PANTHER" id="PTHR43289:SF6">
    <property type="entry name" value="SERINE_THREONINE-PROTEIN KINASE NEKL-3"/>
    <property type="match status" value="1"/>
</dbReference>
<evidence type="ECO:0000256" key="4">
    <source>
        <dbReference type="ARBA" id="ARBA00022777"/>
    </source>
</evidence>
<name>H3SBR7_9BACL</name>
<dbReference type="Proteomes" id="UP000003900">
    <property type="component" value="Unassembled WGS sequence"/>
</dbReference>
<evidence type="ECO:0000256" key="2">
    <source>
        <dbReference type="ARBA" id="ARBA00022679"/>
    </source>
</evidence>
<dbReference type="Gene3D" id="3.30.200.20">
    <property type="entry name" value="Phosphorylase Kinase, domain 1"/>
    <property type="match status" value="1"/>
</dbReference>
<reference evidence="8 9" key="1">
    <citation type="journal article" date="2012" name="J. Bacteriol.">
        <title>Genome Sequence of the Pattern-Forming Social Bacterium Paenibacillus dendritiformis C454 Chiral Morphotype.</title>
        <authorList>
            <person name="Sirota-Madi A."/>
            <person name="Olender T."/>
            <person name="Helman Y."/>
            <person name="Brainis I."/>
            <person name="Finkelshtein A."/>
            <person name="Roth D."/>
            <person name="Hagai E."/>
            <person name="Leshkowitz D."/>
            <person name="Brodsky L."/>
            <person name="Galatenko V."/>
            <person name="Nikolaev V."/>
            <person name="Gutnick D.L."/>
            <person name="Lancet D."/>
            <person name="Ben-Jacob E."/>
        </authorList>
    </citation>
    <scope>NUCLEOTIDE SEQUENCE [LARGE SCALE GENOMIC DNA]</scope>
    <source>
        <strain evidence="8 9">C454</strain>
    </source>
</reference>
<evidence type="ECO:0000313" key="8">
    <source>
        <dbReference type="EMBL" id="EHQ63431.1"/>
    </source>
</evidence>
<dbReference type="InterPro" id="IPR000719">
    <property type="entry name" value="Prot_kinase_dom"/>
</dbReference>
<feature type="binding site" evidence="6">
    <location>
        <position position="48"/>
    </location>
    <ligand>
        <name>ATP</name>
        <dbReference type="ChEBI" id="CHEBI:30616"/>
    </ligand>
</feature>
<dbReference type="PATRIC" id="fig|1131935.3.peg.944"/>
<dbReference type="PROSITE" id="PS50011">
    <property type="entry name" value="PROTEIN_KINASE_DOM"/>
    <property type="match status" value="1"/>
</dbReference>
<dbReference type="RefSeq" id="WP_006675467.1">
    <property type="nucleotide sequence ID" value="NZ_AHKH01000008.1"/>
</dbReference>
<protein>
    <recommendedName>
        <fullName evidence="1">non-specific serine/threonine protein kinase</fullName>
        <ecNumber evidence="1">2.7.11.1</ecNumber>
    </recommendedName>
</protein>
<sequence length="522" mass="57906">MLDHGFNLQPGQLLHGRYRIVRLLGSGGMSSVYLAEDERLAGKHWAIKISKPAVRDMEQLVHEARLLTALRHPHLPLIVDFYPPDASGRAYLVMEYIEGVTLGERMRERPVSFAEAIGYAVPICEALSYLHSRHPPIVFRDMKPSNIMLTRLGQVKLIDFGIARNVDADKEHDTVKLGTVGFAAPEQYDGKQSDARTDLYGIGALLAHMMSAGRWKGELPLQPQCLADDVPAGFLPVLVKLLAIRPEHRYQSAQELVEVLRPFAAGGGSPSTAGINDPPYAAGRTGAGLVIAFRGTSSGIGATHAALMCAYHLSAGQLGRAAYVDARDEADGVVIRALEADYEGEEPDAMESIRASRKTAGDAAEGVRLYGVTCYRWTQSNLLPYLLGRYEYVVLDTGADMTGRRIEEFERAQIPVLVGSAAPWRREELREAARRFEANQCTHWYAAIAHADAYPSWRPAWIRGRCRGLLKLPYQPDPFEWSEDALRWTEVLVGAEHSGRGWLNRLGRWMKEKKLAKGEVRS</sequence>
<comment type="caution">
    <text evidence="8">The sequence shown here is derived from an EMBL/GenBank/DDBJ whole genome shotgun (WGS) entry which is preliminary data.</text>
</comment>
<dbReference type="CDD" id="cd14014">
    <property type="entry name" value="STKc_PknB_like"/>
    <property type="match status" value="1"/>
</dbReference>
<dbReference type="EC" id="2.7.11.1" evidence="1"/>